<evidence type="ECO:0000313" key="11">
    <source>
        <dbReference type="RefSeq" id="XP_026733318.1"/>
    </source>
</evidence>
<sequence>MMWKLLICFILNVSCSHRADGIYLKNEVAVINEFESITECVITLSGLLNMSPTFTILKQKDEDNKENEFIEQLVRSLAKHNTPQAILEDVTDHDEDSHDLYINSLTVVFFGSCEEAIQFDYKNVNKIKYLIVISDPTSNDCGKILKAIKETVGEFDVTFIIQDFSSDINKIYTIFPYKDINTCEMVHKLTHINTCINSTLETQEVFPMKTPTNYNKCPLRVGMATLFPFSTIKDHNSLKSYDPLEESQIKGSDLEMLKVISKHFNASLELHYINRSEENPYVDTELLKFLFNDSLDICAGGLYRIYGDVVAYSGIYSRQDVLWIYYGQRSERSWENLIRKMYSSYIFIIFYFTYSIIWYFICLFDGNSVSFTNTLLYGWGGLVGATSIQEPRSAKQKVINIMYLILCVFLSVFVSIQLYSYLTIQVPPQLFKTNDEVMESGRVAFLKPITKYFNRDEKYLKFADKSQDCSSFMDCSNKTIQYNGLTIVLQSYFYIIQAMTTVDDEARILRASENVLTVFNEMLIRKNSSLVVKIQKIIPRLFEGGITRKQFIEAIGLSVVDKAGIANANTITNSYSCQAGCKITLKQIAGAFHIWLFGCGLSCFFFVIEVLSKRKIKTI</sequence>
<keyword evidence="4 8" id="KW-1133">Transmembrane helix</keyword>
<evidence type="ECO:0000256" key="8">
    <source>
        <dbReference type="SAM" id="Phobius"/>
    </source>
</evidence>
<evidence type="ECO:0000256" key="7">
    <source>
        <dbReference type="ARBA" id="ARBA00023180"/>
    </source>
</evidence>
<dbReference type="PANTHER" id="PTHR42643">
    <property type="entry name" value="IONOTROPIC RECEPTOR 20A-RELATED"/>
    <property type="match status" value="1"/>
</dbReference>
<evidence type="ECO:0000256" key="4">
    <source>
        <dbReference type="ARBA" id="ARBA00022989"/>
    </source>
</evidence>
<dbReference type="RefSeq" id="XP_026733318.1">
    <property type="nucleotide sequence ID" value="XM_026877517.1"/>
</dbReference>
<comment type="subcellular location">
    <subcellularLocation>
        <location evidence="1">Cell membrane</location>
        <topology evidence="1">Multi-pass membrane protein</topology>
    </subcellularLocation>
</comment>
<dbReference type="GeneID" id="113497769"/>
<evidence type="ECO:0000256" key="1">
    <source>
        <dbReference type="ARBA" id="ARBA00004651"/>
    </source>
</evidence>
<evidence type="ECO:0000313" key="10">
    <source>
        <dbReference type="Proteomes" id="UP000322000"/>
    </source>
</evidence>
<proteinExistence type="predicted"/>
<keyword evidence="10" id="KW-1185">Reference proteome</keyword>
<keyword evidence="7" id="KW-0325">Glycoprotein</keyword>
<feature type="chain" id="PRO_5028998964" evidence="9">
    <location>
        <begin position="22"/>
        <end position="619"/>
    </location>
</feature>
<protein>
    <submittedName>
        <fullName evidence="11">Uncharacterized protein LOC113497769</fullName>
    </submittedName>
</protein>
<dbReference type="AlphaFoldDB" id="A0A7E5VYA8"/>
<dbReference type="GO" id="GO:0005886">
    <property type="term" value="C:plasma membrane"/>
    <property type="evidence" value="ECO:0007669"/>
    <property type="project" value="UniProtKB-SubCell"/>
</dbReference>
<reference evidence="11" key="1">
    <citation type="submission" date="2025-08" db="UniProtKB">
        <authorList>
            <consortium name="RefSeq"/>
        </authorList>
    </citation>
    <scope>IDENTIFICATION</scope>
</reference>
<dbReference type="KEGG" id="tnl:113497769"/>
<keyword evidence="5 8" id="KW-0472">Membrane</keyword>
<dbReference type="Proteomes" id="UP000322000">
    <property type="component" value="Chromosome 1"/>
</dbReference>
<feature type="transmembrane region" description="Helical" evidence="8">
    <location>
        <begin position="342"/>
        <end position="361"/>
    </location>
</feature>
<feature type="signal peptide" evidence="9">
    <location>
        <begin position="1"/>
        <end position="21"/>
    </location>
</feature>
<dbReference type="InParanoid" id="A0A7E5VYA8"/>
<gene>
    <name evidence="11" type="primary">LOC113497769</name>
</gene>
<feature type="transmembrane region" description="Helical" evidence="8">
    <location>
        <begin position="592"/>
        <end position="611"/>
    </location>
</feature>
<evidence type="ECO:0000256" key="3">
    <source>
        <dbReference type="ARBA" id="ARBA00022692"/>
    </source>
</evidence>
<evidence type="ECO:0000256" key="5">
    <source>
        <dbReference type="ARBA" id="ARBA00023136"/>
    </source>
</evidence>
<organism evidence="10 11">
    <name type="scientific">Trichoplusia ni</name>
    <name type="common">Cabbage looper</name>
    <dbReference type="NCBI Taxonomy" id="7111"/>
    <lineage>
        <taxon>Eukaryota</taxon>
        <taxon>Metazoa</taxon>
        <taxon>Ecdysozoa</taxon>
        <taxon>Arthropoda</taxon>
        <taxon>Hexapoda</taxon>
        <taxon>Insecta</taxon>
        <taxon>Pterygota</taxon>
        <taxon>Neoptera</taxon>
        <taxon>Endopterygota</taxon>
        <taxon>Lepidoptera</taxon>
        <taxon>Glossata</taxon>
        <taxon>Ditrysia</taxon>
        <taxon>Noctuoidea</taxon>
        <taxon>Noctuidae</taxon>
        <taxon>Plusiinae</taxon>
        <taxon>Trichoplusia</taxon>
    </lineage>
</organism>
<evidence type="ECO:0000256" key="2">
    <source>
        <dbReference type="ARBA" id="ARBA00022475"/>
    </source>
</evidence>
<dbReference type="PANTHER" id="PTHR42643:SF24">
    <property type="entry name" value="IONOTROPIC RECEPTOR 60A"/>
    <property type="match status" value="1"/>
</dbReference>
<evidence type="ECO:0000256" key="9">
    <source>
        <dbReference type="SAM" id="SignalP"/>
    </source>
</evidence>
<name>A0A7E5VYA8_TRINI</name>
<evidence type="ECO:0000256" key="6">
    <source>
        <dbReference type="ARBA" id="ARBA00023170"/>
    </source>
</evidence>
<accession>A0A7E5VYA8</accession>
<dbReference type="OrthoDB" id="7486450at2759"/>
<keyword evidence="2" id="KW-1003">Cell membrane</keyword>
<keyword evidence="9" id="KW-0732">Signal</keyword>
<keyword evidence="6" id="KW-0675">Receptor</keyword>
<feature type="transmembrane region" description="Helical" evidence="8">
    <location>
        <begin position="401"/>
        <end position="422"/>
    </location>
</feature>
<dbReference type="InterPro" id="IPR052192">
    <property type="entry name" value="Insect_Ionotropic_Sensory_Rcpt"/>
</dbReference>
<keyword evidence="3 8" id="KW-0812">Transmembrane</keyword>